<proteinExistence type="predicted"/>
<accession>A0A8T1V5B0</accession>
<evidence type="ECO:0000313" key="3">
    <source>
        <dbReference type="Proteomes" id="UP000694044"/>
    </source>
</evidence>
<keyword evidence="1" id="KW-0175">Coiled coil</keyword>
<dbReference type="AlphaFoldDB" id="A0A8T1V5B0"/>
<dbReference type="PANTHER" id="PTHR35796">
    <property type="entry name" value="HYPOTHETICAL CYTOSOLIC PROTEIN"/>
    <property type="match status" value="1"/>
</dbReference>
<dbReference type="OrthoDB" id="168104at2759"/>
<reference evidence="2" key="1">
    <citation type="submission" date="2021-02" db="EMBL/GenBank/DDBJ databases">
        <authorList>
            <person name="Palmer J.M."/>
        </authorList>
    </citation>
    <scope>NUCLEOTIDE SEQUENCE</scope>
    <source>
        <strain evidence="2">SCRP734</strain>
    </source>
</reference>
<comment type="caution">
    <text evidence="2">The sequence shown here is derived from an EMBL/GenBank/DDBJ whole genome shotgun (WGS) entry which is preliminary data.</text>
</comment>
<dbReference type="Proteomes" id="UP000694044">
    <property type="component" value="Unassembled WGS sequence"/>
</dbReference>
<protein>
    <submittedName>
        <fullName evidence="2">Uncharacterized protein</fullName>
    </submittedName>
</protein>
<keyword evidence="3" id="KW-1185">Reference proteome</keyword>
<dbReference type="PANTHER" id="PTHR35796:SF3">
    <property type="entry name" value="BHLH DOMAIN-CONTAINING PROTEIN"/>
    <property type="match status" value="1"/>
</dbReference>
<evidence type="ECO:0000256" key="1">
    <source>
        <dbReference type="SAM" id="Coils"/>
    </source>
</evidence>
<sequence>MAGKRDDLLDDMALPADMLPGFLDELSDADLLPPSGVVSSSQLPPFAGYLALSGESHTPIFGQFSVFNAPPTPSPPLKGLSTDAAHAGLPFPSYNCQNDAKIAPKPSPERLKDEKVAVHRPPMQNSTRKRQKEELSYLRNKVQALEQELETKRGELMTSKGEDKENTALTVQIRGRRARWQRIAKHQLVEKQRAEMQNLQLRESLMDQIKLARSLQKLLKKNSSRRGEGTEAAQLQARLEFSNYCSGASEDALYERLLKGMDAVYAEVDTICARHPVMQSLEEGSDVSSLHGGETEALYLEATNSKVVPFGMEETCSAVWRCLSRDHVKLADGTYHGVASSPDSIRAKAITTLRVHNTAARMQMRFAMKKYVEQERAVITLESASESEGPRDLLHGLKMMQRAWVVIRPVPFECEDGERGDGDQASEETIIQLCMRLTPSLSAGVLDTPGQRTGAITELLLAAVHRNLGWLFQTVENILMEHDFGAAPL</sequence>
<feature type="coiled-coil region" evidence="1">
    <location>
        <begin position="128"/>
        <end position="162"/>
    </location>
</feature>
<gene>
    <name evidence="2" type="ORF">PHYPSEUDO_014082</name>
</gene>
<evidence type="ECO:0000313" key="2">
    <source>
        <dbReference type="EMBL" id="KAG7376191.1"/>
    </source>
</evidence>
<name>A0A8T1V5B0_9STRA</name>
<organism evidence="2 3">
    <name type="scientific">Phytophthora pseudosyringae</name>
    <dbReference type="NCBI Taxonomy" id="221518"/>
    <lineage>
        <taxon>Eukaryota</taxon>
        <taxon>Sar</taxon>
        <taxon>Stramenopiles</taxon>
        <taxon>Oomycota</taxon>
        <taxon>Peronosporomycetes</taxon>
        <taxon>Peronosporales</taxon>
        <taxon>Peronosporaceae</taxon>
        <taxon>Phytophthora</taxon>
    </lineage>
</organism>
<dbReference type="EMBL" id="JAGDFM010000779">
    <property type="protein sequence ID" value="KAG7376191.1"/>
    <property type="molecule type" value="Genomic_DNA"/>
</dbReference>